<accession>A0AAP4DI17</accession>
<evidence type="ECO:0000313" key="1">
    <source>
        <dbReference type="EMBL" id="MDF4193874.1"/>
    </source>
</evidence>
<gene>
    <name evidence="1" type="ORF">PV946_08835</name>
</gene>
<dbReference type="Proteomes" id="UP001222377">
    <property type="component" value="Unassembled WGS sequence"/>
</dbReference>
<evidence type="ECO:0000313" key="2">
    <source>
        <dbReference type="Proteomes" id="UP001222377"/>
    </source>
</evidence>
<dbReference type="CDD" id="cd00093">
    <property type="entry name" value="HTH_XRE"/>
    <property type="match status" value="1"/>
</dbReference>
<name>A0AAP4DI17_BACAM</name>
<dbReference type="GO" id="GO:0003677">
    <property type="term" value="F:DNA binding"/>
    <property type="evidence" value="ECO:0007669"/>
    <property type="project" value="InterPro"/>
</dbReference>
<protein>
    <submittedName>
        <fullName evidence="1">Helix-turn-helix transcriptional regulator</fullName>
    </submittedName>
</protein>
<comment type="caution">
    <text evidence="1">The sequence shown here is derived from an EMBL/GenBank/DDBJ whole genome shotgun (WGS) entry which is preliminary data.</text>
</comment>
<dbReference type="InterPro" id="IPR010982">
    <property type="entry name" value="Lambda_DNA-bd_dom_sf"/>
</dbReference>
<dbReference type="InterPro" id="IPR001387">
    <property type="entry name" value="Cro/C1-type_HTH"/>
</dbReference>
<reference evidence="1" key="1">
    <citation type="submission" date="2023-02" db="EMBL/GenBank/DDBJ databases">
        <title>Draft Whole-Genome Sequences of Bacillus Strains of Potential Probiotic for Poultry.</title>
        <authorList>
            <person name="Ma L.M."/>
            <person name="Lopez-Guerra N."/>
            <person name="Zhang G."/>
        </authorList>
    </citation>
    <scope>NUCLEOTIDE SEQUENCE</scope>
    <source>
        <strain evidence="1">OSU1013-24</strain>
    </source>
</reference>
<dbReference type="AlphaFoldDB" id="A0AAP4DI17"/>
<organism evidence="1 2">
    <name type="scientific">Bacillus amyloliquefaciens</name>
    <name type="common">Bacillus velezensis</name>
    <dbReference type="NCBI Taxonomy" id="1390"/>
    <lineage>
        <taxon>Bacteria</taxon>
        <taxon>Bacillati</taxon>
        <taxon>Bacillota</taxon>
        <taxon>Bacilli</taxon>
        <taxon>Bacillales</taxon>
        <taxon>Bacillaceae</taxon>
        <taxon>Bacillus</taxon>
        <taxon>Bacillus amyloliquefaciens group</taxon>
    </lineage>
</organism>
<dbReference type="SUPFAM" id="SSF47413">
    <property type="entry name" value="lambda repressor-like DNA-binding domains"/>
    <property type="match status" value="1"/>
</dbReference>
<dbReference type="EMBL" id="JARKHX010000003">
    <property type="protein sequence ID" value="MDF4193874.1"/>
    <property type="molecule type" value="Genomic_DNA"/>
</dbReference>
<sequence>MLNIEDRYLLHMQLTKQRKMKIKEIAESVYRTPSLISRYFNGKCNVSAEVENALVNLNKDTPGI</sequence>
<dbReference type="RefSeq" id="WP_101293910.1">
    <property type="nucleotide sequence ID" value="NZ_CP128501.1"/>
</dbReference>
<proteinExistence type="predicted"/>